<dbReference type="InterPro" id="IPR001034">
    <property type="entry name" value="DeoR_HTH"/>
</dbReference>
<dbReference type="Gene3D" id="3.40.50.1360">
    <property type="match status" value="1"/>
</dbReference>
<accession>A0ABX8CBF4</accession>
<evidence type="ECO:0000313" key="5">
    <source>
        <dbReference type="EMBL" id="QUX31755.1"/>
    </source>
</evidence>
<dbReference type="PRINTS" id="PR00037">
    <property type="entry name" value="HTHLACR"/>
</dbReference>
<keyword evidence="3" id="KW-0804">Transcription</keyword>
<evidence type="ECO:0000256" key="2">
    <source>
        <dbReference type="ARBA" id="ARBA00023125"/>
    </source>
</evidence>
<sequence>MDRHQRLTAVLELLSERGSLSVDEAVEELGVSPATVRRDLDHLEQQQLLTRTRGGALASSVSYDLPLSYKAARHAEEKERIAQAITDLVPPGSVVGLNGGTTTTQVARALALHESFRGDGPGRGLTVVTSALNIATELLVRPHIKVVVVGGVVRPRSYELVGPLAERVLEALSLNVAVIGADAVGADVGAMAFDEDEAAANTLLARRAERVIVAADSHKIGQRAFARILPVAGIDVLVTDKDADPDVVDGFTRAGVEVVQA</sequence>
<dbReference type="Proteomes" id="UP000678016">
    <property type="component" value="Chromosome"/>
</dbReference>
<evidence type="ECO:0000256" key="3">
    <source>
        <dbReference type="ARBA" id="ARBA00023163"/>
    </source>
</evidence>
<dbReference type="SMART" id="SM00420">
    <property type="entry name" value="HTH_DEOR"/>
    <property type="match status" value="1"/>
</dbReference>
<dbReference type="SUPFAM" id="SSF46785">
    <property type="entry name" value="Winged helix' DNA-binding domain"/>
    <property type="match status" value="1"/>
</dbReference>
<organism evidence="5 6">
    <name type="scientific">Nocardiopsis akebiae</name>
    <dbReference type="NCBI Taxonomy" id="2831968"/>
    <lineage>
        <taxon>Bacteria</taxon>
        <taxon>Bacillati</taxon>
        <taxon>Actinomycetota</taxon>
        <taxon>Actinomycetes</taxon>
        <taxon>Streptosporangiales</taxon>
        <taxon>Nocardiopsidaceae</taxon>
        <taxon>Nocardiopsis</taxon>
    </lineage>
</organism>
<dbReference type="Pfam" id="PF08220">
    <property type="entry name" value="HTH_DeoR"/>
    <property type="match status" value="1"/>
</dbReference>
<evidence type="ECO:0000313" key="6">
    <source>
        <dbReference type="Proteomes" id="UP000678016"/>
    </source>
</evidence>
<dbReference type="PROSITE" id="PS00894">
    <property type="entry name" value="HTH_DEOR_1"/>
    <property type="match status" value="1"/>
</dbReference>
<dbReference type="PANTHER" id="PTHR30363:SF44">
    <property type="entry name" value="AGA OPERON TRANSCRIPTIONAL REPRESSOR-RELATED"/>
    <property type="match status" value="1"/>
</dbReference>
<dbReference type="PANTHER" id="PTHR30363">
    <property type="entry name" value="HTH-TYPE TRANSCRIPTIONAL REGULATOR SRLR-RELATED"/>
    <property type="match status" value="1"/>
</dbReference>
<dbReference type="InterPro" id="IPR018356">
    <property type="entry name" value="Tscrpt_reg_HTH_DeoR_CS"/>
</dbReference>
<evidence type="ECO:0000256" key="1">
    <source>
        <dbReference type="ARBA" id="ARBA00023015"/>
    </source>
</evidence>
<dbReference type="InterPro" id="IPR037171">
    <property type="entry name" value="NagB/RpiA_transferase-like"/>
</dbReference>
<dbReference type="InterPro" id="IPR050313">
    <property type="entry name" value="Carb_Metab_HTH_regulators"/>
</dbReference>
<protein>
    <submittedName>
        <fullName evidence="5">DeoR/GlpR transcriptional regulator</fullName>
    </submittedName>
</protein>
<keyword evidence="2" id="KW-0238">DNA-binding</keyword>
<evidence type="ECO:0000259" key="4">
    <source>
        <dbReference type="PROSITE" id="PS51000"/>
    </source>
</evidence>
<feature type="domain" description="HTH deoR-type" evidence="4">
    <location>
        <begin position="3"/>
        <end position="58"/>
    </location>
</feature>
<dbReference type="InterPro" id="IPR014036">
    <property type="entry name" value="DeoR-like_C"/>
</dbReference>
<dbReference type="SUPFAM" id="SSF100950">
    <property type="entry name" value="NagB/RpiA/CoA transferase-like"/>
    <property type="match status" value="1"/>
</dbReference>
<dbReference type="EMBL" id="CP074132">
    <property type="protein sequence ID" value="QUX31755.1"/>
    <property type="molecule type" value="Genomic_DNA"/>
</dbReference>
<keyword evidence="1" id="KW-0805">Transcription regulation</keyword>
<reference evidence="6" key="1">
    <citation type="submission" date="2021-05" db="EMBL/GenBank/DDBJ databases">
        <title>Direct Submission.</title>
        <authorList>
            <person name="Li K."/>
            <person name="Gao J."/>
        </authorList>
    </citation>
    <scope>NUCLEOTIDE SEQUENCE [LARGE SCALE GENOMIC DNA]</scope>
    <source>
        <strain evidence="6">HDS12</strain>
    </source>
</reference>
<dbReference type="InterPro" id="IPR036388">
    <property type="entry name" value="WH-like_DNA-bd_sf"/>
</dbReference>
<gene>
    <name evidence="5" type="ORF">KGD83_13780</name>
</gene>
<keyword evidence="6" id="KW-1185">Reference proteome</keyword>
<dbReference type="InterPro" id="IPR036390">
    <property type="entry name" value="WH_DNA-bd_sf"/>
</dbReference>
<dbReference type="SMART" id="SM01134">
    <property type="entry name" value="DeoRC"/>
    <property type="match status" value="1"/>
</dbReference>
<proteinExistence type="predicted"/>
<dbReference type="Pfam" id="PF00455">
    <property type="entry name" value="DeoRC"/>
    <property type="match status" value="1"/>
</dbReference>
<name>A0ABX8CBF4_9ACTN</name>
<dbReference type="PROSITE" id="PS51000">
    <property type="entry name" value="HTH_DEOR_2"/>
    <property type="match status" value="1"/>
</dbReference>
<dbReference type="Gene3D" id="1.10.10.10">
    <property type="entry name" value="Winged helix-like DNA-binding domain superfamily/Winged helix DNA-binding domain"/>
    <property type="match status" value="1"/>
</dbReference>
<dbReference type="RefSeq" id="WP_212644414.1">
    <property type="nucleotide sequence ID" value="NZ_CP074132.1"/>
</dbReference>